<name>A0ABQ4WWH2_9ASTR</name>
<evidence type="ECO:0000256" key="2">
    <source>
        <dbReference type="SAM" id="Phobius"/>
    </source>
</evidence>
<keyword evidence="2" id="KW-0472">Membrane</keyword>
<reference evidence="3" key="1">
    <citation type="journal article" date="2022" name="Int. J. Mol. Sci.">
        <title>Draft Genome of Tanacetum Coccineum: Genomic Comparison of Closely Related Tanacetum-Family Plants.</title>
        <authorList>
            <person name="Yamashiro T."/>
            <person name="Shiraishi A."/>
            <person name="Nakayama K."/>
            <person name="Satake H."/>
        </authorList>
    </citation>
    <scope>NUCLEOTIDE SEQUENCE</scope>
</reference>
<keyword evidence="2" id="KW-0812">Transmembrane</keyword>
<sequence>MIFYHHHHLHHHKHQHNKLLIQYQPSSCLFSKKGEYDIWAMKMEHYLAHTDYPIWEVIQNGNGHVSITTDTSGQIKVLPPRTAKEIVARERERKARTTLLMALPEDYLAKFHKMTDAKEMWDATKSRFGGNDESKKMQKYILKQQFKGFSVSNTEGFHKGYDRFQSLLSQLEIHEAGVSTEDVNQKFLRSLPFAWSQVSLIMRTKPGMDSLSFDDLYNNLRVFESDVKGSTSSSSSSCPELDHEDLEQLDEYDLEEMDLKWQVAMISMRMKKIKRTQDYRRRDVWNSGNKDGSRNGKKEESKALVKVDGEDIEVTSCSTKCKDSYANLKKLYDAQREQLSDASVEIKAYSQGLKKVEAQLVAYQQGQLWLGYGDHRYNGILSYENEVLQTVFKGKESDFENPPLNERIVKTGEMHAVPPPMTWNYMPSGPDIEIDYSQFTYDPKQTQPSESESQSSKVDTCESNISTKPSELVSEPVVNEFNVECQPKVWSDASIIEEYESDSEDEYVSIPTKEHETPSFANQQVKSPRENVKNQSTHSQKHKVNKKELGYGFTVRACFVCGSLNYLIRDCDFHEKRMARKAKLNNGWNNVQRVNKQNQFVPSAVLTRTGKIPVNTTKASSTKNFSTARQSFNRQTVLTSIAMKVNTVKPIVNRVRPANVFYNSHSSSSKPFKKITVLRTNFLKQKVNTAKVNAVSTVGGKRETAVKPSTGLWFVLAEVVVSQKTKIGSKAVEVPTLKEVEFAQITMLEEHISFPRGIALLFVLRQVSTVFPDGRLNWGKLVSCRDPSFRFLSIAFIFYGYVSLCCLMGLYLSTRIHLFQEVFSTWMAYGENTRDLGSFGEETDEITDLHQIHEEILFSERGDGVACIKRHLRDPSIDGVRDLVTASGL</sequence>
<accession>A0ABQ4WWH2</accession>
<comment type="caution">
    <text evidence="3">The sequence shown here is derived from an EMBL/GenBank/DDBJ whole genome shotgun (WGS) entry which is preliminary data.</text>
</comment>
<feature type="region of interest" description="Disordered" evidence="1">
    <location>
        <begin position="442"/>
        <end position="463"/>
    </location>
</feature>
<feature type="transmembrane region" description="Helical" evidence="2">
    <location>
        <begin position="791"/>
        <end position="812"/>
    </location>
</feature>
<organism evidence="3 4">
    <name type="scientific">Tanacetum coccineum</name>
    <dbReference type="NCBI Taxonomy" id="301880"/>
    <lineage>
        <taxon>Eukaryota</taxon>
        <taxon>Viridiplantae</taxon>
        <taxon>Streptophyta</taxon>
        <taxon>Embryophyta</taxon>
        <taxon>Tracheophyta</taxon>
        <taxon>Spermatophyta</taxon>
        <taxon>Magnoliopsida</taxon>
        <taxon>eudicotyledons</taxon>
        <taxon>Gunneridae</taxon>
        <taxon>Pentapetalae</taxon>
        <taxon>asterids</taxon>
        <taxon>campanulids</taxon>
        <taxon>Asterales</taxon>
        <taxon>Asteraceae</taxon>
        <taxon>Asteroideae</taxon>
        <taxon>Anthemideae</taxon>
        <taxon>Anthemidinae</taxon>
        <taxon>Tanacetum</taxon>
    </lineage>
</organism>
<evidence type="ECO:0000313" key="4">
    <source>
        <dbReference type="Proteomes" id="UP001151760"/>
    </source>
</evidence>
<gene>
    <name evidence="3" type="ORF">Tco_0651824</name>
</gene>
<dbReference type="PANTHER" id="PTHR35317:SF23">
    <property type="entry name" value="OS04G0629600 PROTEIN"/>
    <property type="match status" value="1"/>
</dbReference>
<feature type="region of interest" description="Disordered" evidence="1">
    <location>
        <begin position="514"/>
        <end position="543"/>
    </location>
</feature>
<evidence type="ECO:0000313" key="3">
    <source>
        <dbReference type="EMBL" id="GJS57040.1"/>
    </source>
</evidence>
<keyword evidence="4" id="KW-1185">Reference proteome</keyword>
<protein>
    <submittedName>
        <fullName evidence="3">Uncharacterized protein</fullName>
    </submittedName>
</protein>
<keyword evidence="2" id="KW-1133">Transmembrane helix</keyword>
<dbReference type="Pfam" id="PF14223">
    <property type="entry name" value="Retrotran_gag_2"/>
    <property type="match status" value="1"/>
</dbReference>
<dbReference type="Proteomes" id="UP001151760">
    <property type="component" value="Unassembled WGS sequence"/>
</dbReference>
<reference evidence="3" key="2">
    <citation type="submission" date="2022-01" db="EMBL/GenBank/DDBJ databases">
        <authorList>
            <person name="Yamashiro T."/>
            <person name="Shiraishi A."/>
            <person name="Satake H."/>
            <person name="Nakayama K."/>
        </authorList>
    </citation>
    <scope>NUCLEOTIDE SEQUENCE</scope>
</reference>
<dbReference type="EMBL" id="BQNB010008978">
    <property type="protein sequence ID" value="GJS57040.1"/>
    <property type="molecule type" value="Genomic_DNA"/>
</dbReference>
<evidence type="ECO:0000256" key="1">
    <source>
        <dbReference type="SAM" id="MobiDB-lite"/>
    </source>
</evidence>
<proteinExistence type="predicted"/>
<feature type="compositionally biased region" description="Low complexity" evidence="1">
    <location>
        <begin position="443"/>
        <end position="457"/>
    </location>
</feature>
<dbReference type="PANTHER" id="PTHR35317">
    <property type="entry name" value="OS04G0629600 PROTEIN"/>
    <property type="match status" value="1"/>
</dbReference>